<gene>
    <name evidence="2" type="ORF">SAMN05877842_113116</name>
</gene>
<name>A0A285ULI2_9BACL</name>
<dbReference type="InterPro" id="IPR018728">
    <property type="entry name" value="DUF2268"/>
</dbReference>
<dbReference type="OrthoDB" id="2449457at2"/>
<dbReference type="Pfam" id="PF10026">
    <property type="entry name" value="DUF2268"/>
    <property type="match status" value="1"/>
</dbReference>
<organism evidence="2 3">
    <name type="scientific">Ureibacillus acetophenoni</name>
    <dbReference type="NCBI Taxonomy" id="614649"/>
    <lineage>
        <taxon>Bacteria</taxon>
        <taxon>Bacillati</taxon>
        <taxon>Bacillota</taxon>
        <taxon>Bacilli</taxon>
        <taxon>Bacillales</taxon>
        <taxon>Caryophanaceae</taxon>
        <taxon>Ureibacillus</taxon>
    </lineage>
</organism>
<evidence type="ECO:0000313" key="2">
    <source>
        <dbReference type="EMBL" id="SOC42774.1"/>
    </source>
</evidence>
<dbReference type="AlphaFoldDB" id="A0A285ULI2"/>
<protein>
    <submittedName>
        <fullName evidence="2">Uncharacterized protein YjaZ</fullName>
    </submittedName>
</protein>
<dbReference type="RefSeq" id="WP_097150581.1">
    <property type="nucleotide sequence ID" value="NZ_OBQC01000013.1"/>
</dbReference>
<feature type="domain" description="DUF2268" evidence="1">
    <location>
        <begin position="79"/>
        <end position="272"/>
    </location>
</feature>
<dbReference type="EMBL" id="OBQC01000013">
    <property type="protein sequence ID" value="SOC42774.1"/>
    <property type="molecule type" value="Genomic_DNA"/>
</dbReference>
<keyword evidence="3" id="KW-1185">Reference proteome</keyword>
<evidence type="ECO:0000259" key="1">
    <source>
        <dbReference type="Pfam" id="PF10026"/>
    </source>
</evidence>
<evidence type="ECO:0000313" key="3">
    <source>
        <dbReference type="Proteomes" id="UP000219252"/>
    </source>
</evidence>
<accession>A0A285ULI2</accession>
<dbReference type="Proteomes" id="UP000219252">
    <property type="component" value="Unassembled WGS sequence"/>
</dbReference>
<reference evidence="3" key="1">
    <citation type="submission" date="2017-08" db="EMBL/GenBank/DDBJ databases">
        <authorList>
            <person name="Varghese N."/>
            <person name="Submissions S."/>
        </authorList>
    </citation>
    <scope>NUCLEOTIDE SEQUENCE [LARGE SCALE GENOMIC DNA]</scope>
    <source>
        <strain evidence="3">JC23</strain>
    </source>
</reference>
<sequence>MAVENTKKLLERLVDMSRLGLEKTPINVVQDLIYEQLKDFLPISSPEELHYELLSNGLFEPNEVVDIERALRKFENMNIWRIVQEEYDRLKNRWNGNECPIFMFPLTKHRPIVDSIEANKNGVSYKEAVILFVSPELSEIELKAMIAHEYHHFCRLNILNKAPEEIPLKESLIIEGMAECMVEELYGRKWCSPWISKYSIKDLKGIWKGSFMRVLNRKGVSHHQRYLYGDGSSRLPNWIGYCMGYAIVKSFLERNKMIDSKTLLNLSADEIILKSDFTYNQS</sequence>
<proteinExistence type="predicted"/>